<dbReference type="UniPathway" id="UPA00148"/>
<dbReference type="AlphaFoldDB" id="A0A0P7D1V7"/>
<comment type="pathway">
    <text evidence="1">Cofactor biosynthesis; adenosylcobalamin biosynthesis.</text>
</comment>
<dbReference type="Gene3D" id="3.30.950.10">
    <property type="entry name" value="Methyltransferase, Cobalt-precorrin-4 Transmethylase, Domain 2"/>
    <property type="match status" value="1"/>
</dbReference>
<evidence type="ECO:0000256" key="3">
    <source>
        <dbReference type="ARBA" id="ARBA00022603"/>
    </source>
</evidence>
<accession>A0A0P7D1V7</accession>
<evidence type="ECO:0000256" key="2">
    <source>
        <dbReference type="ARBA" id="ARBA00022573"/>
    </source>
</evidence>
<dbReference type="SUPFAM" id="SSF159672">
    <property type="entry name" value="CbiG N-terminal domain-like"/>
    <property type="match status" value="1"/>
</dbReference>
<dbReference type="InterPro" id="IPR014776">
    <property type="entry name" value="4pyrrole_Mease_sub2"/>
</dbReference>
<dbReference type="Gene3D" id="3.40.50.11220">
    <property type="match status" value="1"/>
</dbReference>
<dbReference type="Gene3D" id="3.40.1010.10">
    <property type="entry name" value="Cobalt-precorrin-4 Transmethylase, Domain 1"/>
    <property type="match status" value="1"/>
</dbReference>
<dbReference type="GO" id="GO:0008168">
    <property type="term" value="F:methyltransferase activity"/>
    <property type="evidence" value="ECO:0007669"/>
    <property type="project" value="UniProtKB-KW"/>
</dbReference>
<evidence type="ECO:0000313" key="9">
    <source>
        <dbReference type="Proteomes" id="UP000050437"/>
    </source>
</evidence>
<comment type="caution">
    <text evidence="8">The sequence shown here is derived from an EMBL/GenBank/DDBJ whole genome shotgun (WGS) entry which is preliminary data.</text>
</comment>
<dbReference type="InterPro" id="IPR035996">
    <property type="entry name" value="4pyrrol_Methylase_sf"/>
</dbReference>
<protein>
    <submittedName>
        <fullName evidence="8">Precorrin-3B C17-methyltransferase</fullName>
    </submittedName>
</protein>
<dbReference type="PANTHER" id="PTHR47036:SF1">
    <property type="entry name" value="COBALT-FACTOR III C(17)-METHYLTRANSFERASE-RELATED"/>
    <property type="match status" value="1"/>
</dbReference>
<dbReference type="EMBL" id="LKKS01000132">
    <property type="protein sequence ID" value="KPM59375.1"/>
    <property type="molecule type" value="Genomic_DNA"/>
</dbReference>
<dbReference type="GO" id="GO:0032259">
    <property type="term" value="P:methylation"/>
    <property type="evidence" value="ECO:0007669"/>
    <property type="project" value="UniProtKB-KW"/>
</dbReference>
<sequence>MHQAPAIVILGQGSLATAQRIQQCYPQASIHGLEGRVEGADLCYTAFGDTLRGLYQQNTPIIALCAAGIVIRSLASLLSEKGVEPPVLAVAEDGSAVVPLLGGLGGVNVMAREIAEALGVAAAITTSGELRFGTCLLNPPQGYALADIEQGKRFVSDLLAGEAVRIEGDAPWLQQAQLPASEAARRTIHVGHQARPASRDELLIHPRSVVVGVAGGSLASIRAALQQAGIAEPAVACLLADEQAMADSALHEAAQTLGVALRFAARTHDLAGMVAAALPAAQLIEVADVVIAVAPAPVEVAQIGRRRGRLAVIGLGPGAAELMVPAVKAELAQAEDVLGYETYVRMAGPFRDDQVLHCTDNREEMQRARHAFELAAQGRSVVVVSSGDPGVFAMAAAVLEALHASTDPAWHRVDLEILPGVSASLATAAQAGAPLGHDFCVMSLSDNLKPWSIIEKRLDLAAQADLVLAFYNPISKARPHQLGVALEVVRRHREGNTPVVLGRDIGRPGQTLKVVTLAELLPEMVDMRTMVLVGSSTTCVFPRLSGGAWAYTPRWYPSAD</sequence>
<dbReference type="Pfam" id="PF00590">
    <property type="entry name" value="TP_methylase"/>
    <property type="match status" value="1"/>
</dbReference>
<dbReference type="InterPro" id="IPR006363">
    <property type="entry name" value="Cbl_synth_CobJ/CibH_dom"/>
</dbReference>
<dbReference type="InterPro" id="IPR051810">
    <property type="entry name" value="Precorrin_MeTrfase"/>
</dbReference>
<evidence type="ECO:0000259" key="6">
    <source>
        <dbReference type="Pfam" id="PF00590"/>
    </source>
</evidence>
<proteinExistence type="predicted"/>
<dbReference type="InterPro" id="IPR000878">
    <property type="entry name" value="4pyrrol_Mease"/>
</dbReference>
<feature type="domain" description="Cobalamin synthesis G N-terminal" evidence="7">
    <location>
        <begin position="50"/>
        <end position="128"/>
    </location>
</feature>
<dbReference type="PANTHER" id="PTHR47036">
    <property type="entry name" value="COBALT-FACTOR III C(17)-METHYLTRANSFERASE-RELATED"/>
    <property type="match status" value="1"/>
</dbReference>
<evidence type="ECO:0000259" key="7">
    <source>
        <dbReference type="Pfam" id="PF11760"/>
    </source>
</evidence>
<feature type="domain" description="Tetrapyrrole methylase" evidence="6">
    <location>
        <begin position="310"/>
        <end position="520"/>
    </location>
</feature>
<dbReference type="Proteomes" id="UP000050437">
    <property type="component" value="Unassembled WGS sequence"/>
</dbReference>
<dbReference type="InterPro" id="IPR038029">
    <property type="entry name" value="GbiG_N_sf"/>
</dbReference>
<gene>
    <name evidence="8" type="ORF">HB13667_24775</name>
</gene>
<name>A0A0P7D1V7_PSEPU</name>
<reference evidence="8 9" key="1">
    <citation type="submission" date="2015-10" db="EMBL/GenBank/DDBJ databases">
        <title>Pseudomonas putida clinical strains.</title>
        <authorList>
            <person name="Molina L."/>
            <person name="Udaondo Z."/>
        </authorList>
    </citation>
    <scope>NUCLEOTIDE SEQUENCE [LARGE SCALE GENOMIC DNA]</scope>
    <source>
        <strain evidence="8 9">HB13667</strain>
    </source>
</reference>
<dbReference type="CDD" id="cd11646">
    <property type="entry name" value="Precorrin_3B_C17_MT"/>
    <property type="match status" value="1"/>
</dbReference>
<dbReference type="GO" id="GO:0009236">
    <property type="term" value="P:cobalamin biosynthetic process"/>
    <property type="evidence" value="ECO:0007669"/>
    <property type="project" value="UniProtKB-UniPathway"/>
</dbReference>
<evidence type="ECO:0000256" key="4">
    <source>
        <dbReference type="ARBA" id="ARBA00022679"/>
    </source>
</evidence>
<keyword evidence="5" id="KW-0949">S-adenosyl-L-methionine</keyword>
<dbReference type="InterPro" id="IPR021744">
    <property type="entry name" value="CbiG_N"/>
</dbReference>
<dbReference type="SUPFAM" id="SSF53790">
    <property type="entry name" value="Tetrapyrrole methylase"/>
    <property type="match status" value="1"/>
</dbReference>
<dbReference type="InterPro" id="IPR014777">
    <property type="entry name" value="4pyrrole_Mease_sub1"/>
</dbReference>
<organism evidence="8 9">
    <name type="scientific">Pseudomonas putida</name>
    <name type="common">Arthrobacter siderocapsulatus</name>
    <dbReference type="NCBI Taxonomy" id="303"/>
    <lineage>
        <taxon>Bacteria</taxon>
        <taxon>Pseudomonadati</taxon>
        <taxon>Pseudomonadota</taxon>
        <taxon>Gammaproteobacteria</taxon>
        <taxon>Pseudomonadales</taxon>
        <taxon>Pseudomonadaceae</taxon>
        <taxon>Pseudomonas</taxon>
    </lineage>
</organism>
<evidence type="ECO:0000313" key="8">
    <source>
        <dbReference type="EMBL" id="KPM59375.1"/>
    </source>
</evidence>
<keyword evidence="3 8" id="KW-0489">Methyltransferase</keyword>
<evidence type="ECO:0000256" key="1">
    <source>
        <dbReference type="ARBA" id="ARBA00004953"/>
    </source>
</evidence>
<evidence type="ECO:0000256" key="5">
    <source>
        <dbReference type="ARBA" id="ARBA00022691"/>
    </source>
</evidence>
<keyword evidence="4 8" id="KW-0808">Transferase</keyword>
<dbReference type="NCBIfam" id="TIGR01466">
    <property type="entry name" value="cobJ_cbiH"/>
    <property type="match status" value="1"/>
</dbReference>
<keyword evidence="2" id="KW-0169">Cobalamin biosynthesis</keyword>
<dbReference type="Pfam" id="PF11760">
    <property type="entry name" value="CbiG_N"/>
    <property type="match status" value="1"/>
</dbReference>